<feature type="short sequence motif" description="GXSXG" evidence="2">
    <location>
        <begin position="94"/>
        <end position="98"/>
    </location>
</feature>
<dbReference type="PANTHER" id="PTHR46394:SF1">
    <property type="entry name" value="PNPLA DOMAIN-CONTAINING PROTEIN"/>
    <property type="match status" value="1"/>
</dbReference>
<keyword evidence="2" id="KW-0442">Lipid degradation</keyword>
<reference evidence="4 5" key="1">
    <citation type="submission" date="2019-07" db="EMBL/GenBank/DDBJ databases">
        <title>Rufibacter sp. nov., isolated from lake sediment.</title>
        <authorList>
            <person name="Qu J.-H."/>
        </authorList>
    </citation>
    <scope>NUCLEOTIDE SEQUENCE [LARGE SCALE GENOMIC DNA]</scope>
    <source>
        <strain evidence="4 5">NBS58-1</strain>
    </source>
</reference>
<dbReference type="Proteomes" id="UP000324133">
    <property type="component" value="Unassembled WGS sequence"/>
</dbReference>
<dbReference type="OrthoDB" id="9770965at2"/>
<dbReference type="AlphaFoldDB" id="A0A5B6TE27"/>
<dbReference type="PANTHER" id="PTHR46394">
    <property type="entry name" value="ANNEXIN"/>
    <property type="match status" value="1"/>
</dbReference>
<evidence type="ECO:0000256" key="2">
    <source>
        <dbReference type="PROSITE-ProRule" id="PRU01161"/>
    </source>
</evidence>
<dbReference type="InterPro" id="IPR052580">
    <property type="entry name" value="Lipid_Hydrolase"/>
</dbReference>
<keyword evidence="5" id="KW-1185">Reference proteome</keyword>
<comment type="caution">
    <text evidence="4">The sequence shown here is derived from an EMBL/GenBank/DDBJ whole genome shotgun (WGS) entry which is preliminary data.</text>
</comment>
<protein>
    <submittedName>
        <fullName evidence="4">Esterase</fullName>
    </submittedName>
</protein>
<dbReference type="Gene3D" id="3.40.1090.10">
    <property type="entry name" value="Cytosolic phospholipase A2 catalytic domain"/>
    <property type="match status" value="2"/>
</dbReference>
<dbReference type="GO" id="GO:0016787">
    <property type="term" value="F:hydrolase activity"/>
    <property type="evidence" value="ECO:0007669"/>
    <property type="project" value="UniProtKB-UniRule"/>
</dbReference>
<dbReference type="Pfam" id="PF01734">
    <property type="entry name" value="Patatin"/>
    <property type="match status" value="1"/>
</dbReference>
<dbReference type="InterPro" id="IPR002641">
    <property type="entry name" value="PNPLA_dom"/>
</dbReference>
<dbReference type="SUPFAM" id="SSF52151">
    <property type="entry name" value="FabD/lysophospholipase-like"/>
    <property type="match status" value="1"/>
</dbReference>
<gene>
    <name evidence="4" type="ORF">FOA19_10005</name>
</gene>
<feature type="domain" description="PNPLA" evidence="3">
    <location>
        <begin position="63"/>
        <end position="316"/>
    </location>
</feature>
<feature type="short sequence motif" description="DGA/G" evidence="2">
    <location>
        <begin position="303"/>
        <end position="305"/>
    </location>
</feature>
<evidence type="ECO:0000313" key="4">
    <source>
        <dbReference type="EMBL" id="KAA3437634.1"/>
    </source>
</evidence>
<keyword evidence="2" id="KW-0378">Hydrolase</keyword>
<dbReference type="InterPro" id="IPR016035">
    <property type="entry name" value="Acyl_Trfase/lysoPLipase"/>
</dbReference>
<dbReference type="GO" id="GO:0016042">
    <property type="term" value="P:lipid catabolic process"/>
    <property type="evidence" value="ECO:0007669"/>
    <property type="project" value="UniProtKB-UniRule"/>
</dbReference>
<accession>A0A5B6TE27</accession>
<dbReference type="PROSITE" id="PS51635">
    <property type="entry name" value="PNPLA"/>
    <property type="match status" value="1"/>
</dbReference>
<proteinExistence type="predicted"/>
<feature type="active site" description="Proton acceptor" evidence="2">
    <location>
        <position position="303"/>
    </location>
</feature>
<evidence type="ECO:0000313" key="5">
    <source>
        <dbReference type="Proteomes" id="UP000324133"/>
    </source>
</evidence>
<feature type="short sequence motif" description="GXGXXG" evidence="2">
    <location>
        <begin position="67"/>
        <end position="72"/>
    </location>
</feature>
<keyword evidence="1 2" id="KW-0443">Lipid metabolism</keyword>
<organism evidence="4 5">
    <name type="scientific">Rufibacter hautae</name>
    <dbReference type="NCBI Taxonomy" id="2595005"/>
    <lineage>
        <taxon>Bacteria</taxon>
        <taxon>Pseudomonadati</taxon>
        <taxon>Bacteroidota</taxon>
        <taxon>Cytophagia</taxon>
        <taxon>Cytophagales</taxon>
        <taxon>Hymenobacteraceae</taxon>
        <taxon>Rufibacter</taxon>
    </lineage>
</organism>
<feature type="active site" description="Nucleophile" evidence="2">
    <location>
        <position position="96"/>
    </location>
</feature>
<dbReference type="EMBL" id="VKKY01000002">
    <property type="protein sequence ID" value="KAA3437634.1"/>
    <property type="molecule type" value="Genomic_DNA"/>
</dbReference>
<name>A0A5B6TE27_9BACT</name>
<evidence type="ECO:0000256" key="1">
    <source>
        <dbReference type="ARBA" id="ARBA00023098"/>
    </source>
</evidence>
<sequence>MNHAPDSSKRPYTFHQTIFNMRIEQFTTENGLVQSTLTQLRERVAGKTFSDVVDGEGHQYVDLVMEGGGMLGIALVGYVYVLEQMGIRFLRLGGTSAGSINALLMAASGPKNQAASDWILQVLAGKNFYDFVDGDSDARDFIEAWVEGSGLVKLTWKGAQIIDNLRNDFGLNPGRHFHEWLSVQLKMKQVDTWGKLEALRMQGNERLIHRDGTPYVSDSAGRLALVAADVTTQTKVDFPAMADLYWANPSQVNPADFVRASMSIPLFFQPFVVRNLPKGLAALDRWNKVGYTGNVPEEVFFIDGGINSNFPIDLFHNQNKVPQAPTFGVQLGVDRDEPRRIKTVSNLVGAIFDSARHVHDYDFIARNPDYRHLVAFLDTDEFTWFDFRMPDAQKLRLFELGVKGAADFLIRFDWPKYKELRQTMVALKQKSDNMLAKANTKALIHGDLKDHPGPDSSQETSA</sequence>
<evidence type="ECO:0000259" key="3">
    <source>
        <dbReference type="PROSITE" id="PS51635"/>
    </source>
</evidence>